<feature type="domain" description="HTH lysR-type" evidence="5">
    <location>
        <begin position="16"/>
        <end position="73"/>
    </location>
</feature>
<reference evidence="6 7" key="1">
    <citation type="submission" date="2019-12" db="EMBL/GenBank/DDBJ databases">
        <authorList>
            <person name="Huq M.A."/>
        </authorList>
    </citation>
    <scope>NUCLEOTIDE SEQUENCE [LARGE SCALE GENOMIC DNA]</scope>
    <source>
        <strain evidence="6 7">MAH-25</strain>
    </source>
</reference>
<dbReference type="RefSeq" id="WP_157399894.1">
    <property type="nucleotide sequence ID" value="NZ_WSEL01000009.1"/>
</dbReference>
<proteinExistence type="inferred from homology"/>
<dbReference type="InterPro" id="IPR036390">
    <property type="entry name" value="WH_DNA-bd_sf"/>
</dbReference>
<keyword evidence="3" id="KW-0238">DNA-binding</keyword>
<dbReference type="InterPro" id="IPR000847">
    <property type="entry name" value="LysR_HTH_N"/>
</dbReference>
<dbReference type="Gene3D" id="3.40.190.290">
    <property type="match status" value="1"/>
</dbReference>
<dbReference type="PANTHER" id="PTHR30419">
    <property type="entry name" value="HTH-TYPE TRANSCRIPTIONAL REGULATOR YBHD"/>
    <property type="match status" value="1"/>
</dbReference>
<dbReference type="InterPro" id="IPR037405">
    <property type="entry name" value="GbpR_PBP2"/>
</dbReference>
<dbReference type="Pfam" id="PF03466">
    <property type="entry name" value="LysR_substrate"/>
    <property type="match status" value="1"/>
</dbReference>
<evidence type="ECO:0000313" key="7">
    <source>
        <dbReference type="Proteomes" id="UP000469385"/>
    </source>
</evidence>
<evidence type="ECO:0000256" key="3">
    <source>
        <dbReference type="ARBA" id="ARBA00023125"/>
    </source>
</evidence>
<name>A0A6N8IY08_9BURK</name>
<dbReference type="InterPro" id="IPR005119">
    <property type="entry name" value="LysR_subst-bd"/>
</dbReference>
<dbReference type="SUPFAM" id="SSF46785">
    <property type="entry name" value="Winged helix' DNA-binding domain"/>
    <property type="match status" value="1"/>
</dbReference>
<evidence type="ECO:0000256" key="1">
    <source>
        <dbReference type="ARBA" id="ARBA00009437"/>
    </source>
</evidence>
<dbReference type="InterPro" id="IPR036388">
    <property type="entry name" value="WH-like_DNA-bd_sf"/>
</dbReference>
<dbReference type="PANTHER" id="PTHR30419:SF8">
    <property type="entry name" value="NITROGEN ASSIMILATION TRANSCRIPTIONAL ACTIVATOR-RELATED"/>
    <property type="match status" value="1"/>
</dbReference>
<gene>
    <name evidence="6" type="ORF">GON04_20705</name>
</gene>
<comment type="caution">
    <text evidence="6">The sequence shown here is derived from an EMBL/GenBank/DDBJ whole genome shotgun (WGS) entry which is preliminary data.</text>
</comment>
<dbReference type="GO" id="GO:0003677">
    <property type="term" value="F:DNA binding"/>
    <property type="evidence" value="ECO:0007669"/>
    <property type="project" value="UniProtKB-KW"/>
</dbReference>
<dbReference type="AlphaFoldDB" id="A0A6N8IY08"/>
<dbReference type="GO" id="GO:0005829">
    <property type="term" value="C:cytosol"/>
    <property type="evidence" value="ECO:0007669"/>
    <property type="project" value="TreeGrafter"/>
</dbReference>
<protein>
    <submittedName>
        <fullName evidence="6">LysR family transcriptional regulator</fullName>
    </submittedName>
</protein>
<dbReference type="PROSITE" id="PS50931">
    <property type="entry name" value="HTH_LYSR"/>
    <property type="match status" value="1"/>
</dbReference>
<dbReference type="GO" id="GO:0003700">
    <property type="term" value="F:DNA-binding transcription factor activity"/>
    <property type="evidence" value="ECO:0007669"/>
    <property type="project" value="InterPro"/>
</dbReference>
<evidence type="ECO:0000256" key="2">
    <source>
        <dbReference type="ARBA" id="ARBA00023015"/>
    </source>
</evidence>
<keyword evidence="4" id="KW-0804">Transcription</keyword>
<dbReference type="InterPro" id="IPR050950">
    <property type="entry name" value="HTH-type_LysR_regulators"/>
</dbReference>
<dbReference type="Proteomes" id="UP000469385">
    <property type="component" value="Unassembled WGS sequence"/>
</dbReference>
<sequence length="312" mass="33618">MATSPPVSDEALLLRLRTRQLLLVALVGRERQLGRAAEAMGLTQPAATRLLRQAEDTLGAHLFERQARGMEPTAAGEVVIRYARQLLVDFGVAREQLAALGAGLAGHLRIGSVPGALPQLLAPVLADYKRRHPRVAVSVLVETSDAMLERLRGGEVDLVLGRPLESLFGDDLDSRLLLEEPQVVVVRDGHPLLARKRLALADLLAWPWVLQPPGSPQRTRLETALAEAGLAVQLDMIETASTVATTALLAASDRLAIMPASLAAHYAGLAGLKVLKVALPLRLPSIHLVTRRRRALPPAAEAFVRELLAGRR</sequence>
<evidence type="ECO:0000313" key="6">
    <source>
        <dbReference type="EMBL" id="MVQ31891.1"/>
    </source>
</evidence>
<evidence type="ECO:0000256" key="4">
    <source>
        <dbReference type="ARBA" id="ARBA00023163"/>
    </source>
</evidence>
<comment type="similarity">
    <text evidence="1">Belongs to the LysR transcriptional regulatory family.</text>
</comment>
<keyword evidence="2" id="KW-0805">Transcription regulation</keyword>
<organism evidence="6 7">
    <name type="scientific">Ramlibacter pinisoli</name>
    <dbReference type="NCBI Taxonomy" id="2682844"/>
    <lineage>
        <taxon>Bacteria</taxon>
        <taxon>Pseudomonadati</taxon>
        <taxon>Pseudomonadota</taxon>
        <taxon>Betaproteobacteria</taxon>
        <taxon>Burkholderiales</taxon>
        <taxon>Comamonadaceae</taxon>
        <taxon>Ramlibacter</taxon>
    </lineage>
</organism>
<evidence type="ECO:0000259" key="5">
    <source>
        <dbReference type="PROSITE" id="PS50931"/>
    </source>
</evidence>
<dbReference type="Gene3D" id="1.10.10.10">
    <property type="entry name" value="Winged helix-like DNA-binding domain superfamily/Winged helix DNA-binding domain"/>
    <property type="match status" value="1"/>
</dbReference>
<dbReference type="SUPFAM" id="SSF53850">
    <property type="entry name" value="Periplasmic binding protein-like II"/>
    <property type="match status" value="1"/>
</dbReference>
<dbReference type="CDD" id="cd08435">
    <property type="entry name" value="PBP2_GbpR"/>
    <property type="match status" value="1"/>
</dbReference>
<dbReference type="Pfam" id="PF00126">
    <property type="entry name" value="HTH_1"/>
    <property type="match status" value="1"/>
</dbReference>
<dbReference type="EMBL" id="WSEL01000009">
    <property type="protein sequence ID" value="MVQ31891.1"/>
    <property type="molecule type" value="Genomic_DNA"/>
</dbReference>
<keyword evidence="7" id="KW-1185">Reference proteome</keyword>
<accession>A0A6N8IY08</accession>